<evidence type="ECO:0000313" key="2">
    <source>
        <dbReference type="EMBL" id="KAJ3052944.1"/>
    </source>
</evidence>
<proteinExistence type="predicted"/>
<comment type="caution">
    <text evidence="2">The sequence shown here is derived from an EMBL/GenBank/DDBJ whole genome shotgun (WGS) entry which is preliminary data.</text>
</comment>
<gene>
    <name evidence="2" type="ORF">HK097_005369</name>
</gene>
<accession>A0AAD5X653</accession>
<dbReference type="AlphaFoldDB" id="A0AAD5X653"/>
<organism evidence="2 3">
    <name type="scientific">Rhizophlyctis rosea</name>
    <dbReference type="NCBI Taxonomy" id="64517"/>
    <lineage>
        <taxon>Eukaryota</taxon>
        <taxon>Fungi</taxon>
        <taxon>Fungi incertae sedis</taxon>
        <taxon>Chytridiomycota</taxon>
        <taxon>Chytridiomycota incertae sedis</taxon>
        <taxon>Chytridiomycetes</taxon>
        <taxon>Rhizophlyctidales</taxon>
        <taxon>Rhizophlyctidaceae</taxon>
        <taxon>Rhizophlyctis</taxon>
    </lineage>
</organism>
<reference evidence="2" key="1">
    <citation type="submission" date="2020-05" db="EMBL/GenBank/DDBJ databases">
        <title>Phylogenomic resolution of chytrid fungi.</title>
        <authorList>
            <person name="Stajich J.E."/>
            <person name="Amses K."/>
            <person name="Simmons R."/>
            <person name="Seto K."/>
            <person name="Myers J."/>
            <person name="Bonds A."/>
            <person name="Quandt C.A."/>
            <person name="Barry K."/>
            <person name="Liu P."/>
            <person name="Grigoriev I."/>
            <person name="Longcore J.E."/>
            <person name="James T.Y."/>
        </authorList>
    </citation>
    <scope>NUCLEOTIDE SEQUENCE</scope>
    <source>
        <strain evidence="2">JEL0318</strain>
    </source>
</reference>
<feature type="compositionally biased region" description="Pro residues" evidence="1">
    <location>
        <begin position="155"/>
        <end position="164"/>
    </location>
</feature>
<name>A0AAD5X653_9FUNG</name>
<feature type="compositionally biased region" description="Low complexity" evidence="1">
    <location>
        <begin position="134"/>
        <end position="154"/>
    </location>
</feature>
<dbReference type="Proteomes" id="UP001212841">
    <property type="component" value="Unassembled WGS sequence"/>
</dbReference>
<sequence length="164" mass="18312">MLSRFCPTVRVLRVRHGIVYYRKKRKPSEYYNLSYEEQDKQLTGHTSCTAETAHKEDMAVHMPHTRHNIIHSPTSAPTPTPLHHRPHITEATSDSEVRPAGTVTAMMKEIGGKWNGKNAIRHLTTITTTLPDVPTNLLTANPTTPTPTMLMNPTPQLPTAPPPP</sequence>
<dbReference type="EMBL" id="JADGJD010000251">
    <property type="protein sequence ID" value="KAJ3052944.1"/>
    <property type="molecule type" value="Genomic_DNA"/>
</dbReference>
<feature type="region of interest" description="Disordered" evidence="1">
    <location>
        <begin position="134"/>
        <end position="164"/>
    </location>
</feature>
<protein>
    <submittedName>
        <fullName evidence="2">Uncharacterized protein</fullName>
    </submittedName>
</protein>
<feature type="non-terminal residue" evidence="2">
    <location>
        <position position="1"/>
    </location>
</feature>
<evidence type="ECO:0000256" key="1">
    <source>
        <dbReference type="SAM" id="MobiDB-lite"/>
    </source>
</evidence>
<keyword evidence="3" id="KW-1185">Reference proteome</keyword>
<evidence type="ECO:0000313" key="3">
    <source>
        <dbReference type="Proteomes" id="UP001212841"/>
    </source>
</evidence>